<keyword evidence="2" id="KW-1185">Reference proteome</keyword>
<dbReference type="Proteomes" id="UP000269374">
    <property type="component" value="Chromosome"/>
</dbReference>
<dbReference type="AlphaFoldDB" id="A0A387BJH3"/>
<dbReference type="RefSeq" id="WP_120772832.1">
    <property type="nucleotide sequence ID" value="NZ_CP032627.1"/>
</dbReference>
<reference evidence="1 2" key="1">
    <citation type="submission" date="2018-09" db="EMBL/GenBank/DDBJ databases">
        <title>Genome sequencing of strain 1JSPR-7.</title>
        <authorList>
            <person name="Heo J."/>
            <person name="Kim S.-J."/>
            <person name="Kwon S.-W."/>
        </authorList>
    </citation>
    <scope>NUCLEOTIDE SEQUENCE [LARGE SCALE GENOMIC DNA]</scope>
    <source>
        <strain evidence="1 2">1JSPR-7</strain>
    </source>
</reference>
<protein>
    <submittedName>
        <fullName evidence="1">Uncharacterized protein</fullName>
    </submittedName>
</protein>
<gene>
    <name evidence="1" type="ORF">D7I46_10505</name>
</gene>
<accession>A0A387BJH3</accession>
<dbReference type="EMBL" id="CP032627">
    <property type="protein sequence ID" value="AYG01459.1"/>
    <property type="molecule type" value="Genomic_DNA"/>
</dbReference>
<evidence type="ECO:0000313" key="1">
    <source>
        <dbReference type="EMBL" id="AYG01459.1"/>
    </source>
</evidence>
<proteinExistence type="predicted"/>
<evidence type="ECO:0000313" key="2">
    <source>
        <dbReference type="Proteomes" id="UP000269374"/>
    </source>
</evidence>
<name>A0A387BJH3_9LACT</name>
<organism evidence="1 2">
    <name type="scientific">Lactococcus allomyrinae</name>
    <dbReference type="NCBI Taxonomy" id="2419773"/>
    <lineage>
        <taxon>Bacteria</taxon>
        <taxon>Bacillati</taxon>
        <taxon>Bacillota</taxon>
        <taxon>Bacilli</taxon>
        <taxon>Lactobacillales</taxon>
        <taxon>Streptococcaceae</taxon>
        <taxon>Lactococcus</taxon>
    </lineage>
</organism>
<sequence length="256" mass="29790">MKKVKIVIVLFANSPKGSFEKEELVDEKDSLRSVAIKLNNEYVSNIPEEEREGYQRILSSTNPLGITVEKESPYNGTFFYFNDEEEVMFMTLYEFLERDTTIFEIENLISKGYLNGTSDIIYVYVPNGLGSGPELDYVKILLSTFSKVVLPVVGGFFAKKIKKIIFMKKMKKRAKYWVENRGVRGAKQIRAFIDIKGEWLTEDLKKCLAIDEEIATTLLKSLGYELSGDIWYKSYSEEAIINRKRWEEYSEHNYMY</sequence>
<dbReference type="KEGG" id="lact:D7I46_10505"/>